<dbReference type="Proteomes" id="UP000662259">
    <property type="component" value="Unassembled WGS sequence"/>
</dbReference>
<sequence>MEMHLYTDGQRWVAGGNRVAGICELTMAPASRRRLTTPITSLEPRVTIPSPVAAVPSIAPRNWRRYISWRQL</sequence>
<evidence type="ECO:0000313" key="1">
    <source>
        <dbReference type="EMBL" id="NKM43941.1"/>
    </source>
</evidence>
<accession>A0A4R0BVL9</accession>
<organism evidence="1 2">
    <name type="scientific">Rhizobium leguminosarum bv. viciae</name>
    <dbReference type="NCBI Taxonomy" id="387"/>
    <lineage>
        <taxon>Bacteria</taxon>
        <taxon>Pseudomonadati</taxon>
        <taxon>Pseudomonadota</taxon>
        <taxon>Alphaproteobacteria</taxon>
        <taxon>Hyphomicrobiales</taxon>
        <taxon>Rhizobiaceae</taxon>
        <taxon>Rhizobium/Agrobacterium group</taxon>
        <taxon>Rhizobium</taxon>
    </lineage>
</organism>
<proteinExistence type="predicted"/>
<reference evidence="1" key="1">
    <citation type="submission" date="2019-10" db="EMBL/GenBank/DDBJ databases">
        <title>Rhizobium leguminosarum symbiovar viciae collection.</title>
        <authorList>
            <person name="Boivin S."/>
            <person name="Lepetit M."/>
        </authorList>
    </citation>
    <scope>NUCLEOTIDE SEQUENCE</scope>
    <source>
        <strain evidence="1">L143</strain>
    </source>
</reference>
<dbReference type="EMBL" id="WIEZ01000001">
    <property type="protein sequence ID" value="NKM43941.1"/>
    <property type="molecule type" value="Genomic_DNA"/>
</dbReference>
<protein>
    <submittedName>
        <fullName evidence="1">Uncharacterized protein</fullName>
    </submittedName>
</protein>
<evidence type="ECO:0000313" key="2">
    <source>
        <dbReference type="Proteomes" id="UP000662259"/>
    </source>
</evidence>
<dbReference type="AlphaFoldDB" id="A0A4R0BVL9"/>
<gene>
    <name evidence="1" type="ORF">GFL91_02830</name>
</gene>
<name>A0A4R0BVL9_RHILV</name>
<comment type="caution">
    <text evidence="1">The sequence shown here is derived from an EMBL/GenBank/DDBJ whole genome shotgun (WGS) entry which is preliminary data.</text>
</comment>